<comment type="subcellular location">
    <subcellularLocation>
        <location evidence="1">Mitochondrion inner membrane</location>
        <topology evidence="1">Multi-pass membrane protein</topology>
    </subcellularLocation>
</comment>
<dbReference type="InParanoid" id="E0VNB1"/>
<dbReference type="OrthoDB" id="269120at2759"/>
<evidence type="ECO:0000256" key="9">
    <source>
        <dbReference type="ARBA" id="ARBA00023136"/>
    </source>
</evidence>
<dbReference type="GO" id="GO:1990519">
    <property type="term" value="P:pyrimidine nucleotide import into mitochondrion"/>
    <property type="evidence" value="ECO:0007669"/>
    <property type="project" value="TreeGrafter"/>
</dbReference>
<evidence type="ECO:0000256" key="8">
    <source>
        <dbReference type="ARBA" id="ARBA00023128"/>
    </source>
</evidence>
<dbReference type="CTD" id="8239212"/>
<evidence type="ECO:0000256" key="11">
    <source>
        <dbReference type="RuleBase" id="RU000488"/>
    </source>
</evidence>
<dbReference type="VEuPathDB" id="VectorBase:PHUM332840"/>
<evidence type="ECO:0000313" key="13">
    <source>
        <dbReference type="EnsemblMetazoa" id="PHUM332840-PA"/>
    </source>
</evidence>
<dbReference type="Proteomes" id="UP000009046">
    <property type="component" value="Unassembled WGS sequence"/>
</dbReference>
<proteinExistence type="inferred from homology"/>
<keyword evidence="4 10" id="KW-0812">Transmembrane</keyword>
<dbReference type="AlphaFoldDB" id="E0VNB1"/>
<dbReference type="FunFam" id="1.50.40.10:FF:000028">
    <property type="entry name" value="Solute carrier family 25 member 33"/>
    <property type="match status" value="1"/>
</dbReference>
<dbReference type="STRING" id="121224.E0VNB1"/>
<reference evidence="13" key="3">
    <citation type="submission" date="2021-02" db="UniProtKB">
        <authorList>
            <consortium name="EnsemblMetazoa"/>
        </authorList>
    </citation>
    <scope>IDENTIFICATION</scope>
    <source>
        <strain evidence="13">USDA</strain>
    </source>
</reference>
<name>E0VNB1_PEDHC</name>
<protein>
    <submittedName>
        <fullName evidence="12 13">Mitochondrial carrier protein, putative</fullName>
    </submittedName>
</protein>
<evidence type="ECO:0000256" key="4">
    <source>
        <dbReference type="ARBA" id="ARBA00022692"/>
    </source>
</evidence>
<keyword evidence="6" id="KW-0999">Mitochondrion inner membrane</keyword>
<keyword evidence="5" id="KW-0677">Repeat</keyword>
<dbReference type="InterPro" id="IPR002067">
    <property type="entry name" value="MCP"/>
</dbReference>
<organism>
    <name type="scientific">Pediculus humanus subsp. corporis</name>
    <name type="common">Body louse</name>
    <dbReference type="NCBI Taxonomy" id="121224"/>
    <lineage>
        <taxon>Eukaryota</taxon>
        <taxon>Metazoa</taxon>
        <taxon>Ecdysozoa</taxon>
        <taxon>Arthropoda</taxon>
        <taxon>Hexapoda</taxon>
        <taxon>Insecta</taxon>
        <taxon>Pterygota</taxon>
        <taxon>Neoptera</taxon>
        <taxon>Paraneoptera</taxon>
        <taxon>Psocodea</taxon>
        <taxon>Troctomorpha</taxon>
        <taxon>Phthiraptera</taxon>
        <taxon>Anoplura</taxon>
        <taxon>Pediculidae</taxon>
        <taxon>Pediculus</taxon>
    </lineage>
</organism>
<dbReference type="EnsemblMetazoa" id="PHUM332840-RA">
    <property type="protein sequence ID" value="PHUM332840-PA"/>
    <property type="gene ID" value="PHUM332840"/>
</dbReference>
<evidence type="ECO:0000313" key="12">
    <source>
        <dbReference type="EMBL" id="EEB14867.1"/>
    </source>
</evidence>
<evidence type="ECO:0000256" key="5">
    <source>
        <dbReference type="ARBA" id="ARBA00022737"/>
    </source>
</evidence>
<dbReference type="InterPro" id="IPR049562">
    <property type="entry name" value="SLC25A33/36-like"/>
</dbReference>
<keyword evidence="9 10" id="KW-0472">Membrane</keyword>
<evidence type="ECO:0000256" key="6">
    <source>
        <dbReference type="ARBA" id="ARBA00022792"/>
    </source>
</evidence>
<dbReference type="FunCoup" id="E0VNB1">
    <property type="interactions" value="1802"/>
</dbReference>
<dbReference type="PROSITE" id="PS50920">
    <property type="entry name" value="SOLCAR"/>
    <property type="match status" value="3"/>
</dbReference>
<reference evidence="12" key="1">
    <citation type="submission" date="2007-04" db="EMBL/GenBank/DDBJ databases">
        <title>Annotation of Pediculus humanus corporis strain USDA.</title>
        <authorList>
            <person name="Kirkness E."/>
            <person name="Hannick L."/>
            <person name="Hass B."/>
            <person name="Bruggner R."/>
            <person name="Lawson D."/>
            <person name="Bidwell S."/>
            <person name="Joardar V."/>
            <person name="Caler E."/>
            <person name="Walenz B."/>
            <person name="Inman J."/>
            <person name="Schobel S."/>
            <person name="Galinsky K."/>
            <person name="Amedeo P."/>
            <person name="Strausberg R."/>
        </authorList>
    </citation>
    <scope>NUCLEOTIDE SEQUENCE</scope>
    <source>
        <strain evidence="12">USDA</strain>
    </source>
</reference>
<comment type="similarity">
    <text evidence="2 11">Belongs to the mitochondrial carrier (TC 2.A.29) family.</text>
</comment>
<dbReference type="EMBL" id="AAZO01003867">
    <property type="status" value="NOT_ANNOTATED_CDS"/>
    <property type="molecule type" value="Genomic_DNA"/>
</dbReference>
<dbReference type="PANTHER" id="PTHR45829">
    <property type="entry name" value="MITOCHONDRIAL CARRIER PROTEIN RIM2"/>
    <property type="match status" value="1"/>
</dbReference>
<dbReference type="OMA" id="WVMYEQM"/>
<dbReference type="InterPro" id="IPR023395">
    <property type="entry name" value="MCP_dom_sf"/>
</dbReference>
<gene>
    <name evidence="13" type="primary">8239212</name>
    <name evidence="12" type="ORF">Phum_PHUM332840</name>
</gene>
<feature type="repeat" description="Solcar" evidence="10">
    <location>
        <begin position="152"/>
        <end position="244"/>
    </location>
</feature>
<dbReference type="HOGENOM" id="CLU_015166_6_0_1"/>
<evidence type="ECO:0000313" key="14">
    <source>
        <dbReference type="Proteomes" id="UP000009046"/>
    </source>
</evidence>
<dbReference type="InterPro" id="IPR018108">
    <property type="entry name" value="MCP_transmembrane"/>
</dbReference>
<sequence>MSHTRDTAIHLIAGGLAGTVGAVVTCPLEVVKTRLQSSQSGFDVKVPIIATLESNNKTTCKTIPSFRRRLTTVATFKNSTQMLSVSNFVGLPKNEKSVGLVKCFKHIIKNEGVPALFRGLGPNLVGVAPSRAIYFCAYSQSKDFFNSSMPPDTAVVHLCSASCAGNIVLGFIASTATNPIWFVKTRLQLDRQGKQGPKMTAFQCVQRIYRKSGVKGFYKGITASYFGISETVVHFVIYEEIKSHLVAFHCNEQSDTKTFKDFSELMLAAAISKTTASCIAYPHEVARTRLREEGSKYVYFWQTLSTVFREEGYRGLYRGLGTQLLRQIPNTAIMMSTYEGVVYILSRYWIENEVNETEN</sequence>
<keyword evidence="14" id="KW-1185">Reference proteome</keyword>
<dbReference type="Gene3D" id="1.50.40.10">
    <property type="entry name" value="Mitochondrial carrier domain"/>
    <property type="match status" value="2"/>
</dbReference>
<evidence type="ECO:0000256" key="2">
    <source>
        <dbReference type="ARBA" id="ARBA00006375"/>
    </source>
</evidence>
<feature type="repeat" description="Solcar" evidence="10">
    <location>
        <begin position="5"/>
        <end position="144"/>
    </location>
</feature>
<dbReference type="EMBL" id="DS235335">
    <property type="protein sequence ID" value="EEB14867.1"/>
    <property type="molecule type" value="Genomic_DNA"/>
</dbReference>
<keyword evidence="3 11" id="KW-0813">Transport</keyword>
<keyword evidence="7" id="KW-1133">Transmembrane helix</keyword>
<dbReference type="RefSeq" id="XP_002427605.1">
    <property type="nucleotide sequence ID" value="XM_002427560.1"/>
</dbReference>
<dbReference type="KEGG" id="phu:Phum_PHUM332840"/>
<dbReference type="Pfam" id="PF00153">
    <property type="entry name" value="Mito_carr"/>
    <property type="match status" value="4"/>
</dbReference>
<dbReference type="GeneID" id="8239212"/>
<evidence type="ECO:0000256" key="10">
    <source>
        <dbReference type="PROSITE-ProRule" id="PRU00282"/>
    </source>
</evidence>
<accession>E0VNB1</accession>
<evidence type="ECO:0000256" key="3">
    <source>
        <dbReference type="ARBA" id="ARBA00022448"/>
    </source>
</evidence>
<keyword evidence="8" id="KW-0496">Mitochondrion</keyword>
<evidence type="ECO:0000256" key="7">
    <source>
        <dbReference type="ARBA" id="ARBA00022989"/>
    </source>
</evidence>
<dbReference type="SUPFAM" id="SSF103506">
    <property type="entry name" value="Mitochondrial carrier"/>
    <property type="match status" value="1"/>
</dbReference>
<dbReference type="GO" id="GO:0015218">
    <property type="term" value="F:pyrimidine nucleotide transmembrane transporter activity"/>
    <property type="evidence" value="ECO:0007669"/>
    <property type="project" value="InterPro"/>
</dbReference>
<evidence type="ECO:0000256" key="1">
    <source>
        <dbReference type="ARBA" id="ARBA00004448"/>
    </source>
</evidence>
<dbReference type="PRINTS" id="PR00926">
    <property type="entry name" value="MITOCARRIER"/>
</dbReference>
<feature type="repeat" description="Solcar" evidence="10">
    <location>
        <begin position="260"/>
        <end position="344"/>
    </location>
</feature>
<dbReference type="GO" id="GO:0005743">
    <property type="term" value="C:mitochondrial inner membrane"/>
    <property type="evidence" value="ECO:0007669"/>
    <property type="project" value="UniProtKB-SubCell"/>
</dbReference>
<dbReference type="PANTHER" id="PTHR45829:SF4">
    <property type="entry name" value="MITOCHONDRIAL CARRIER PROTEIN RIM2"/>
    <property type="match status" value="1"/>
</dbReference>
<dbReference type="eggNOG" id="KOG0757">
    <property type="taxonomic scope" value="Eukaryota"/>
</dbReference>
<reference evidence="12" key="2">
    <citation type="submission" date="2007-04" db="EMBL/GenBank/DDBJ databases">
        <title>The genome of the human body louse.</title>
        <authorList>
            <consortium name="The Human Body Louse Genome Consortium"/>
            <person name="Kirkness E."/>
            <person name="Walenz B."/>
            <person name="Hass B."/>
            <person name="Bruggner R."/>
            <person name="Strausberg R."/>
        </authorList>
    </citation>
    <scope>NUCLEOTIDE SEQUENCE</scope>
    <source>
        <strain evidence="12">USDA</strain>
    </source>
</reference>